<dbReference type="CDD" id="cd18809">
    <property type="entry name" value="SF1_C_RecD"/>
    <property type="match status" value="1"/>
</dbReference>
<keyword evidence="1" id="KW-0547">Nucleotide-binding</keyword>
<comment type="caution">
    <text evidence="4">The sequence shown here is derived from an EMBL/GenBank/DDBJ whole genome shotgun (WGS) entry which is preliminary data.</text>
</comment>
<dbReference type="EMBL" id="JACXVP010000007">
    <property type="protein sequence ID" value="KAG5596940.1"/>
    <property type="molecule type" value="Genomic_DNA"/>
</dbReference>
<dbReference type="GO" id="GO:0006281">
    <property type="term" value="P:DNA repair"/>
    <property type="evidence" value="ECO:0007669"/>
    <property type="project" value="UniProtKB-KW"/>
</dbReference>
<dbReference type="InterPro" id="IPR010285">
    <property type="entry name" value="DNA_helicase_pif1-like_DEAD"/>
</dbReference>
<evidence type="ECO:0000256" key="1">
    <source>
        <dbReference type="RuleBase" id="RU363044"/>
    </source>
</evidence>
<comment type="catalytic activity">
    <reaction evidence="1">
        <text>ATP + H2O = ADP + phosphate + H(+)</text>
        <dbReference type="Rhea" id="RHEA:13065"/>
        <dbReference type="ChEBI" id="CHEBI:15377"/>
        <dbReference type="ChEBI" id="CHEBI:15378"/>
        <dbReference type="ChEBI" id="CHEBI:30616"/>
        <dbReference type="ChEBI" id="CHEBI:43474"/>
        <dbReference type="ChEBI" id="CHEBI:456216"/>
        <dbReference type="EC" id="5.6.2.3"/>
    </reaction>
</comment>
<comment type="similarity">
    <text evidence="1">Belongs to the helicase family.</text>
</comment>
<dbReference type="Pfam" id="PF21530">
    <property type="entry name" value="Pif1_2B_dom"/>
    <property type="match status" value="1"/>
</dbReference>
<dbReference type="EC" id="5.6.2.3" evidence="1"/>
<dbReference type="Pfam" id="PF05970">
    <property type="entry name" value="PIF1"/>
    <property type="match status" value="1"/>
</dbReference>
<accession>A0A9J5YCC6</accession>
<keyword evidence="1" id="KW-0234">DNA repair</keyword>
<keyword evidence="1" id="KW-0233">DNA recombination</keyword>
<evidence type="ECO:0000259" key="2">
    <source>
        <dbReference type="Pfam" id="PF05970"/>
    </source>
</evidence>
<dbReference type="OrthoDB" id="1302464at2759"/>
<dbReference type="GO" id="GO:0005524">
    <property type="term" value="F:ATP binding"/>
    <property type="evidence" value="ECO:0007669"/>
    <property type="project" value="UniProtKB-KW"/>
</dbReference>
<dbReference type="AlphaFoldDB" id="A0A9J5YCC6"/>
<dbReference type="SUPFAM" id="SSF52540">
    <property type="entry name" value="P-loop containing nucleoside triphosphate hydrolases"/>
    <property type="match status" value="2"/>
</dbReference>
<dbReference type="PANTHER" id="PTHR10492">
    <property type="match status" value="1"/>
</dbReference>
<dbReference type="PANTHER" id="PTHR10492:SF100">
    <property type="entry name" value="ATP-DEPENDENT DNA HELICASE"/>
    <property type="match status" value="1"/>
</dbReference>
<dbReference type="Proteomes" id="UP000824120">
    <property type="component" value="Chromosome 7"/>
</dbReference>
<comment type="cofactor">
    <cofactor evidence="1">
        <name>Mg(2+)</name>
        <dbReference type="ChEBI" id="CHEBI:18420"/>
    </cofactor>
</comment>
<evidence type="ECO:0000313" key="5">
    <source>
        <dbReference type="Proteomes" id="UP000824120"/>
    </source>
</evidence>
<keyword evidence="1" id="KW-0067">ATP-binding</keyword>
<protein>
    <recommendedName>
        <fullName evidence="1">ATP-dependent DNA helicase</fullName>
        <ecNumber evidence="1">5.6.2.3</ecNumber>
    </recommendedName>
</protein>
<keyword evidence="1" id="KW-0378">Hydrolase</keyword>
<dbReference type="InterPro" id="IPR027417">
    <property type="entry name" value="P-loop_NTPase"/>
</dbReference>
<dbReference type="GO" id="GO:0000723">
    <property type="term" value="P:telomere maintenance"/>
    <property type="evidence" value="ECO:0007669"/>
    <property type="project" value="InterPro"/>
</dbReference>
<reference evidence="4 5" key="1">
    <citation type="submission" date="2020-09" db="EMBL/GenBank/DDBJ databases">
        <title>De no assembly of potato wild relative species, Solanum commersonii.</title>
        <authorList>
            <person name="Cho K."/>
        </authorList>
    </citation>
    <scope>NUCLEOTIDE SEQUENCE [LARGE SCALE GENOMIC DNA]</scope>
    <source>
        <strain evidence="4">LZ3.2</strain>
        <tissue evidence="4">Leaf</tissue>
    </source>
</reference>
<name>A0A9J5YCC6_SOLCO</name>
<dbReference type="GO" id="GO:0043139">
    <property type="term" value="F:5'-3' DNA helicase activity"/>
    <property type="evidence" value="ECO:0007669"/>
    <property type="project" value="UniProtKB-EC"/>
</dbReference>
<proteinExistence type="inferred from homology"/>
<dbReference type="FunFam" id="3.40.50.300:FF:002884">
    <property type="entry name" value="ATP-dependent DNA helicase"/>
    <property type="match status" value="1"/>
</dbReference>
<feature type="domain" description="DNA helicase Pif1-like 2B" evidence="3">
    <location>
        <begin position="297"/>
        <end position="340"/>
    </location>
</feature>
<evidence type="ECO:0000313" key="4">
    <source>
        <dbReference type="EMBL" id="KAG5596940.1"/>
    </source>
</evidence>
<sequence>MWSRRKQRLTIGRIVTCHLIEGERYYLRLLLMNTRGPKLYKDQRTIDGKCYSTFREAAEKIGLLHSDNNLIERMSEAVSYQMPYSLRRLFATLLVYCNPGKRNIIVSGKDIHLQSKLNAEQKRAYDIILERVYSKKSGAFFIDGPGGTGKTFLYRALLAAIRTKGCIALATASSGVAASILPGGRTTHSRFKISIDIDENFTCNISKQSSLATLIQDSKLIVWDEVSMAKKNTIEALDTLLKDLTNTKTLFGGKVVVFGGDFRQTLSVVRNGKKEDFIVYTAIDETLEPNDQCQFEDFLHTLHPANLPPYRLTLKTNCPVLLLRNLNPTKGLCNGTRLICHDFKSHVISATIFSGNFKNKHVFIPKIPLLASQDEKLPVPFKRTQFPIRLCFAMTINKAQGQTLDFVGIYLREPVFSHGQLYVALSRAKCLDNVKILICPPTAEDTNDHSTYNVVYDEIIRKAFS</sequence>
<evidence type="ECO:0000259" key="3">
    <source>
        <dbReference type="Pfam" id="PF21530"/>
    </source>
</evidence>
<gene>
    <name evidence="4" type="ORF">H5410_038172</name>
</gene>
<dbReference type="GO" id="GO:0016787">
    <property type="term" value="F:hydrolase activity"/>
    <property type="evidence" value="ECO:0007669"/>
    <property type="project" value="UniProtKB-KW"/>
</dbReference>
<keyword evidence="1" id="KW-0347">Helicase</keyword>
<keyword evidence="1" id="KW-0227">DNA damage</keyword>
<organism evidence="4 5">
    <name type="scientific">Solanum commersonii</name>
    <name type="common">Commerson's wild potato</name>
    <name type="synonym">Commerson's nightshade</name>
    <dbReference type="NCBI Taxonomy" id="4109"/>
    <lineage>
        <taxon>Eukaryota</taxon>
        <taxon>Viridiplantae</taxon>
        <taxon>Streptophyta</taxon>
        <taxon>Embryophyta</taxon>
        <taxon>Tracheophyta</taxon>
        <taxon>Spermatophyta</taxon>
        <taxon>Magnoliopsida</taxon>
        <taxon>eudicotyledons</taxon>
        <taxon>Gunneridae</taxon>
        <taxon>Pentapetalae</taxon>
        <taxon>asterids</taxon>
        <taxon>lamiids</taxon>
        <taxon>Solanales</taxon>
        <taxon>Solanaceae</taxon>
        <taxon>Solanoideae</taxon>
        <taxon>Solaneae</taxon>
        <taxon>Solanum</taxon>
    </lineage>
</organism>
<feature type="domain" description="DNA helicase Pif1-like DEAD-box helicase" evidence="2">
    <location>
        <begin position="116"/>
        <end position="279"/>
    </location>
</feature>
<dbReference type="InterPro" id="IPR049163">
    <property type="entry name" value="Pif1-like_2B_dom"/>
</dbReference>
<dbReference type="GO" id="GO:0006310">
    <property type="term" value="P:DNA recombination"/>
    <property type="evidence" value="ECO:0007669"/>
    <property type="project" value="UniProtKB-KW"/>
</dbReference>
<keyword evidence="5" id="KW-1185">Reference proteome</keyword>
<dbReference type="Gene3D" id="3.40.50.300">
    <property type="entry name" value="P-loop containing nucleotide triphosphate hydrolases"/>
    <property type="match status" value="2"/>
</dbReference>